<dbReference type="EMBL" id="JPRD01000020">
    <property type="protein sequence ID" value="KIF52641.1"/>
    <property type="molecule type" value="Genomic_DNA"/>
</dbReference>
<name>A0A0C1ZHK2_9VIBR</name>
<feature type="domain" description="N-acetyltransferase" evidence="1">
    <location>
        <begin position="6"/>
        <end position="155"/>
    </location>
</feature>
<dbReference type="GO" id="GO:0034069">
    <property type="term" value="F:aminoglycoside N-acetyltransferase activity"/>
    <property type="evidence" value="ECO:0007669"/>
    <property type="project" value="TreeGrafter"/>
</dbReference>
<dbReference type="Proteomes" id="UP000031586">
    <property type="component" value="Unassembled WGS sequence"/>
</dbReference>
<dbReference type="InterPro" id="IPR016181">
    <property type="entry name" value="Acyl_CoA_acyltransferase"/>
</dbReference>
<evidence type="ECO:0000259" key="1">
    <source>
        <dbReference type="PROSITE" id="PS51186"/>
    </source>
</evidence>
<dbReference type="Gene3D" id="3.40.630.30">
    <property type="match status" value="1"/>
</dbReference>
<protein>
    <submittedName>
        <fullName evidence="2">GNAT family acetyltransferase</fullName>
    </submittedName>
</protein>
<comment type="caution">
    <text evidence="2">The sequence shown here is derived from an EMBL/GenBank/DDBJ whole genome shotgun (WGS) entry which is preliminary data.</text>
</comment>
<dbReference type="RefSeq" id="WP_020195100.1">
    <property type="nucleotide sequence ID" value="NZ_BAOH01000012.1"/>
</dbReference>
<gene>
    <name evidence="2" type="ORF">H735_13420</name>
</gene>
<organism evidence="2 3">
    <name type="scientific">Vibrio owensii CAIM 1854 = LMG 25443</name>
    <dbReference type="NCBI Taxonomy" id="1229493"/>
    <lineage>
        <taxon>Bacteria</taxon>
        <taxon>Pseudomonadati</taxon>
        <taxon>Pseudomonadota</taxon>
        <taxon>Gammaproteobacteria</taxon>
        <taxon>Vibrionales</taxon>
        <taxon>Vibrionaceae</taxon>
        <taxon>Vibrio</taxon>
    </lineage>
</organism>
<reference evidence="2 3" key="1">
    <citation type="submission" date="2014-07" db="EMBL/GenBank/DDBJ databases">
        <title>Unique and conserved regions in Vibrio harveyi and related species in comparison with the shrimp pathogen Vibrio harveyi CAIM 1792.</title>
        <authorList>
            <person name="Espinoza-Valles I."/>
            <person name="Vora G."/>
            <person name="Leekitcharoenphon P."/>
            <person name="Ussery D."/>
            <person name="Hoj L."/>
            <person name="Gomez-Gil B."/>
        </authorList>
    </citation>
    <scope>NUCLEOTIDE SEQUENCE [LARGE SCALE GENOMIC DNA]</scope>
    <source>
        <strain evidence="3">CAIM 1854 / LMG 25443</strain>
    </source>
</reference>
<evidence type="ECO:0000313" key="3">
    <source>
        <dbReference type="Proteomes" id="UP000031586"/>
    </source>
</evidence>
<dbReference type="InterPro" id="IPR000182">
    <property type="entry name" value="GNAT_dom"/>
</dbReference>
<proteinExistence type="predicted"/>
<dbReference type="SUPFAM" id="SSF55729">
    <property type="entry name" value="Acyl-CoA N-acyltransferases (Nat)"/>
    <property type="match status" value="1"/>
</dbReference>
<accession>A0A0C1ZHK2</accession>
<keyword evidence="2" id="KW-0808">Transferase</keyword>
<dbReference type="InterPro" id="IPR051554">
    <property type="entry name" value="Acetyltransferase_Eis"/>
</dbReference>
<sequence>MRFEYILDDEVTQELDAKLRSLLSTCFTKEQDKIFRTQRYFNEMPRHRYLIWDGDTLAAHVAVHEKQVMIDDQSFPISGIAEVCVQPDSRGKGLVKLLLKAVHQDALERGDAFSVLFGRTHVYQSSGYQPINNLHMKVQPNKWVSTSDTMVCSLNIIWPQQTVHLVGYPF</sequence>
<dbReference type="AlphaFoldDB" id="A0A0C1ZHK2"/>
<dbReference type="CDD" id="cd04301">
    <property type="entry name" value="NAT_SF"/>
    <property type="match status" value="1"/>
</dbReference>
<dbReference type="PANTHER" id="PTHR37817:SF1">
    <property type="entry name" value="N-ACETYLTRANSFERASE EIS"/>
    <property type="match status" value="1"/>
</dbReference>
<evidence type="ECO:0000313" key="2">
    <source>
        <dbReference type="EMBL" id="KIF52641.1"/>
    </source>
</evidence>
<dbReference type="GO" id="GO:0030649">
    <property type="term" value="P:aminoglycoside antibiotic catabolic process"/>
    <property type="evidence" value="ECO:0007669"/>
    <property type="project" value="TreeGrafter"/>
</dbReference>
<dbReference type="PROSITE" id="PS51186">
    <property type="entry name" value="GNAT"/>
    <property type="match status" value="1"/>
</dbReference>
<dbReference type="PANTHER" id="PTHR37817">
    <property type="entry name" value="N-ACETYLTRANSFERASE EIS"/>
    <property type="match status" value="1"/>
</dbReference>
<dbReference type="Pfam" id="PF13527">
    <property type="entry name" value="Acetyltransf_9"/>
    <property type="match status" value="1"/>
</dbReference>
<dbReference type="PATRIC" id="fig|1229493.5.peg.1822"/>